<feature type="transmembrane region" description="Helical" evidence="1">
    <location>
        <begin position="120"/>
        <end position="144"/>
    </location>
</feature>
<dbReference type="AlphaFoldDB" id="A0A0S2N0K5"/>
<feature type="transmembrane region" description="Helical" evidence="1">
    <location>
        <begin position="44"/>
        <end position="69"/>
    </location>
</feature>
<reference evidence="3" key="2">
    <citation type="journal article" date="2017" name="Sci. Rep.">
        <title>Multiple introns in a deep-sea Annelid (Decemunciger: Ampharetidae) mitochondrial genome.</title>
        <authorList>
            <person name="Bernardino A.F."/>
            <person name="Li Y."/>
            <person name="Smith C.R."/>
            <person name="Halanych K.M."/>
        </authorList>
    </citation>
    <scope>NUCLEOTIDE SEQUENCE</scope>
</reference>
<proteinExistence type="predicted"/>
<reference evidence="2" key="3">
    <citation type="submission" date="2024-07" db="EMBL/GenBank/DDBJ databases">
        <authorList>
            <person name="Weigert A."/>
            <person name="Golombek A."/>
            <person name="Gerth M."/>
            <person name="Schwarz F."/>
            <person name="Struck T.H."/>
            <person name="Bleidorn C."/>
        </authorList>
    </citation>
    <scope>NUCLEOTIDE SEQUENCE</scope>
</reference>
<geneLocation type="mitochondrion" evidence="2"/>
<name>A0A0S2N0K5_EURCO</name>
<keyword evidence="1" id="KW-0812">Transmembrane</keyword>
<reference evidence="2" key="1">
    <citation type="journal article" date="2015" name="Mol. Phylogenet. Evol.">
        <title>Evolution of mitochondrial gene order in Annelida.</title>
        <authorList>
            <person name="Weigert A."/>
            <person name="Golombek A."/>
            <person name="Gerth M."/>
            <person name="Schwarz F."/>
            <person name="Struck T.H."/>
            <person name="Bleidorn C."/>
        </authorList>
    </citation>
    <scope>NUCLEOTIDE SEQUENCE</scope>
</reference>
<sequence length="158" mass="17184">MSFVFMGLTTSLAFVLSAAITPLTLGVWILLFAFTIALTASNLISSWFGLIIFLIYVGGLLVMFAYFSAVTPNQQLELSPLFLISSATLALILTNTDLFYTNNMFNSLTLTYSAPPTTNILFSSNIFIYLSLGAILFLALVAVVKVSRLSAGPLRPFM</sequence>
<dbReference type="EMBL" id="KY972530">
    <property type="protein sequence ID" value="ASK49916.1"/>
    <property type="molecule type" value="Genomic_DNA"/>
</dbReference>
<evidence type="ECO:0000256" key="1">
    <source>
        <dbReference type="SAM" id="Phobius"/>
    </source>
</evidence>
<evidence type="ECO:0000313" key="3">
    <source>
        <dbReference type="EMBL" id="ASK49916.1"/>
    </source>
</evidence>
<dbReference type="EMBL" id="KT726962">
    <property type="protein sequence ID" value="ALO81717.1"/>
    <property type="molecule type" value="Genomic_DNA"/>
</dbReference>
<accession>A0A0S2N0K5</accession>
<keyword evidence="2" id="KW-0496">Mitochondrion</keyword>
<protein>
    <submittedName>
        <fullName evidence="2">NADH dehydrogenase subunit 6</fullName>
    </submittedName>
</protein>
<gene>
    <name evidence="2" type="primary">NAD6</name>
</gene>
<keyword evidence="1" id="KW-1133">Transmembrane helix</keyword>
<evidence type="ECO:0000313" key="2">
    <source>
        <dbReference type="EMBL" id="ALO81717.1"/>
    </source>
</evidence>
<organism evidence="2">
    <name type="scientific">Eurythoe complanata</name>
    <name type="common">Orange fire worm</name>
    <dbReference type="NCBI Taxonomy" id="167815"/>
    <lineage>
        <taxon>Eukaryota</taxon>
        <taxon>Metazoa</taxon>
        <taxon>Spiralia</taxon>
        <taxon>Lophotrochozoa</taxon>
        <taxon>Annelida</taxon>
        <taxon>Polychaeta</taxon>
        <taxon>Errantia</taxon>
        <taxon>Eunicida</taxon>
        <taxon>Amphinomidae</taxon>
        <taxon>Eurythoe</taxon>
    </lineage>
</organism>
<feature type="transmembrane region" description="Helical" evidence="1">
    <location>
        <begin position="81"/>
        <end position="100"/>
    </location>
</feature>
<keyword evidence="1" id="KW-0472">Membrane</keyword>
<feature type="transmembrane region" description="Helical" evidence="1">
    <location>
        <begin position="12"/>
        <end position="38"/>
    </location>
</feature>